<dbReference type="OrthoDB" id="270597at2"/>
<dbReference type="Proteomes" id="UP000316598">
    <property type="component" value="Unassembled WGS sequence"/>
</dbReference>
<keyword evidence="4" id="KW-1185">Reference proteome</keyword>
<dbReference type="EMBL" id="SJPI01000001">
    <property type="protein sequence ID" value="TWT54471.1"/>
    <property type="molecule type" value="Genomic_DNA"/>
</dbReference>
<evidence type="ECO:0000256" key="1">
    <source>
        <dbReference type="SAM" id="Coils"/>
    </source>
</evidence>
<evidence type="ECO:0000313" key="4">
    <source>
        <dbReference type="Proteomes" id="UP000316598"/>
    </source>
</evidence>
<keyword evidence="2" id="KW-0472">Membrane</keyword>
<feature type="transmembrane region" description="Helical" evidence="2">
    <location>
        <begin position="62"/>
        <end position="80"/>
    </location>
</feature>
<dbReference type="AlphaFoldDB" id="A0A5C5WWE9"/>
<proteinExistence type="predicted"/>
<feature type="coiled-coil region" evidence="1">
    <location>
        <begin position="124"/>
        <end position="151"/>
    </location>
</feature>
<sequence length="156" mass="17607">MHQRSQILVDPKVQWSIAGRFISHWLLFLVCLVTIGVMVRVMLGAGTVGFSDSFREGISSQWPVIGVMVILLPVFVLDTLKLSNRFAGPMYRLRTELRKLATDQPARPVNFRTGDFWLEAGGDFNHVLGQLDRLRAENESLRQQLAKSPSQVETLV</sequence>
<feature type="transmembrane region" description="Helical" evidence="2">
    <location>
        <begin position="21"/>
        <end position="42"/>
    </location>
</feature>
<evidence type="ECO:0000256" key="2">
    <source>
        <dbReference type="SAM" id="Phobius"/>
    </source>
</evidence>
<keyword evidence="2" id="KW-0812">Transmembrane</keyword>
<reference evidence="3 4" key="1">
    <citation type="submission" date="2019-02" db="EMBL/GenBank/DDBJ databases">
        <title>Deep-cultivation of Planctomycetes and their phenomic and genomic characterization uncovers novel biology.</title>
        <authorList>
            <person name="Wiegand S."/>
            <person name="Jogler M."/>
            <person name="Boedeker C."/>
            <person name="Pinto D."/>
            <person name="Vollmers J."/>
            <person name="Rivas-Marin E."/>
            <person name="Kohn T."/>
            <person name="Peeters S.H."/>
            <person name="Heuer A."/>
            <person name="Rast P."/>
            <person name="Oberbeckmann S."/>
            <person name="Bunk B."/>
            <person name="Jeske O."/>
            <person name="Meyerdierks A."/>
            <person name="Storesund J.E."/>
            <person name="Kallscheuer N."/>
            <person name="Luecker S."/>
            <person name="Lage O.M."/>
            <person name="Pohl T."/>
            <person name="Merkel B.J."/>
            <person name="Hornburger P."/>
            <person name="Mueller R.-W."/>
            <person name="Bruemmer F."/>
            <person name="Labrenz M."/>
            <person name="Spormann A.M."/>
            <person name="Op Den Camp H."/>
            <person name="Overmann J."/>
            <person name="Amann R."/>
            <person name="Jetten M.S.M."/>
            <person name="Mascher T."/>
            <person name="Medema M.H."/>
            <person name="Devos D.P."/>
            <person name="Kaster A.-K."/>
            <person name="Ovreas L."/>
            <person name="Rohde M."/>
            <person name="Galperin M.Y."/>
            <person name="Jogler C."/>
        </authorList>
    </citation>
    <scope>NUCLEOTIDE SEQUENCE [LARGE SCALE GENOMIC DNA]</scope>
    <source>
        <strain evidence="3 4">Pla22</strain>
    </source>
</reference>
<accession>A0A5C5WWE9</accession>
<keyword evidence="1" id="KW-0175">Coiled coil</keyword>
<protein>
    <recommendedName>
        <fullName evidence="5">HAMP domain-containing protein</fullName>
    </recommendedName>
</protein>
<comment type="caution">
    <text evidence="3">The sequence shown here is derived from an EMBL/GenBank/DDBJ whole genome shotgun (WGS) entry which is preliminary data.</text>
</comment>
<dbReference type="RefSeq" id="WP_146514514.1">
    <property type="nucleotide sequence ID" value="NZ_SJPI01000001.1"/>
</dbReference>
<evidence type="ECO:0000313" key="3">
    <source>
        <dbReference type="EMBL" id="TWT54471.1"/>
    </source>
</evidence>
<keyword evidence="2" id="KW-1133">Transmembrane helix</keyword>
<name>A0A5C5WWE9_9BACT</name>
<gene>
    <name evidence="3" type="ORF">Pla22_21180</name>
</gene>
<evidence type="ECO:0008006" key="5">
    <source>
        <dbReference type="Google" id="ProtNLM"/>
    </source>
</evidence>
<organism evidence="3 4">
    <name type="scientific">Rubripirellula amarantea</name>
    <dbReference type="NCBI Taxonomy" id="2527999"/>
    <lineage>
        <taxon>Bacteria</taxon>
        <taxon>Pseudomonadati</taxon>
        <taxon>Planctomycetota</taxon>
        <taxon>Planctomycetia</taxon>
        <taxon>Pirellulales</taxon>
        <taxon>Pirellulaceae</taxon>
        <taxon>Rubripirellula</taxon>
    </lineage>
</organism>